<evidence type="ECO:0000259" key="3">
    <source>
        <dbReference type="PROSITE" id="PS51915"/>
    </source>
</evidence>
<dbReference type="Pfam" id="PF07776">
    <property type="entry name" value="zf-AD"/>
    <property type="match status" value="1"/>
</dbReference>
<dbReference type="GO" id="GO:0005634">
    <property type="term" value="C:nucleus"/>
    <property type="evidence" value="ECO:0007669"/>
    <property type="project" value="InterPro"/>
</dbReference>
<name>A0AAD8DLQ8_MYTSE</name>
<dbReference type="SUPFAM" id="SSF57716">
    <property type="entry name" value="Glucocorticoid receptor-like (DNA-binding domain)"/>
    <property type="match status" value="1"/>
</dbReference>
<comment type="caution">
    <text evidence="4">The sequence shown here is derived from an EMBL/GenBank/DDBJ whole genome shotgun (WGS) entry which is preliminary data.</text>
</comment>
<proteinExistence type="predicted"/>
<reference evidence="4" key="1">
    <citation type="submission" date="2023-03" db="EMBL/GenBank/DDBJ databases">
        <title>Chromosome-level genomes of two armyworms, Mythimna separata and Mythimna loreyi, provide insights into the biosynthesis and reception of sex pheromones.</title>
        <authorList>
            <person name="Zhao H."/>
        </authorList>
    </citation>
    <scope>NUCLEOTIDE SEQUENCE</scope>
    <source>
        <strain evidence="4">BeijingLab</strain>
        <tissue evidence="4">Pupa</tissue>
    </source>
</reference>
<evidence type="ECO:0000256" key="2">
    <source>
        <dbReference type="SAM" id="MobiDB-lite"/>
    </source>
</evidence>
<dbReference type="GO" id="GO:0008270">
    <property type="term" value="F:zinc ion binding"/>
    <property type="evidence" value="ECO:0007669"/>
    <property type="project" value="UniProtKB-UniRule"/>
</dbReference>
<dbReference type="InterPro" id="IPR012934">
    <property type="entry name" value="Znf_AD"/>
</dbReference>
<dbReference type="Proteomes" id="UP001231518">
    <property type="component" value="Chromosome 30"/>
</dbReference>
<gene>
    <name evidence="4" type="ORF">PYW07_012900</name>
</gene>
<feature type="binding site" evidence="1">
    <location>
        <position position="10"/>
    </location>
    <ligand>
        <name>Zn(2+)</name>
        <dbReference type="ChEBI" id="CHEBI:29105"/>
    </ligand>
</feature>
<dbReference type="PROSITE" id="PS51915">
    <property type="entry name" value="ZAD"/>
    <property type="match status" value="1"/>
</dbReference>
<dbReference type="EMBL" id="JARGEI010000028">
    <property type="protein sequence ID" value="KAJ8706822.1"/>
    <property type="molecule type" value="Genomic_DNA"/>
</dbReference>
<dbReference type="AlphaFoldDB" id="A0AAD8DLQ8"/>
<sequence length="220" mass="25797">MEKLPMCRICLAEDVRMFVIVNKKLHELYERLTGDPFVTRDRRPMLACFICCTKLKQCCQLQRKCLEAEELLTEMMNEDCELNPFTDQNLFGCFNELTQSPMVHVSIDDECQTECDAIKEELPDVCERLDDIIEPKEEHHSDDLEQEILYNSYSDTENKPTQQSESDSEEAYRLLKEIKTEVEEEQEVSRKKRRASDTTRAAAAKKQKLHIRGKNHEDNQ</sequence>
<feature type="domain" description="ZAD" evidence="3">
    <location>
        <begin position="5"/>
        <end position="75"/>
    </location>
</feature>
<keyword evidence="5" id="KW-1185">Reference proteome</keyword>
<feature type="binding site" evidence="1">
    <location>
        <position position="48"/>
    </location>
    <ligand>
        <name>Zn(2+)</name>
        <dbReference type="ChEBI" id="CHEBI:29105"/>
    </ligand>
</feature>
<accession>A0AAD8DLQ8</accession>
<feature type="binding site" evidence="1">
    <location>
        <position position="51"/>
    </location>
    <ligand>
        <name>Zn(2+)</name>
        <dbReference type="ChEBI" id="CHEBI:29105"/>
    </ligand>
</feature>
<keyword evidence="1" id="KW-0863">Zinc-finger</keyword>
<organism evidence="4 5">
    <name type="scientific">Mythimna separata</name>
    <name type="common">Oriental armyworm</name>
    <name type="synonym">Pseudaletia separata</name>
    <dbReference type="NCBI Taxonomy" id="271217"/>
    <lineage>
        <taxon>Eukaryota</taxon>
        <taxon>Metazoa</taxon>
        <taxon>Ecdysozoa</taxon>
        <taxon>Arthropoda</taxon>
        <taxon>Hexapoda</taxon>
        <taxon>Insecta</taxon>
        <taxon>Pterygota</taxon>
        <taxon>Neoptera</taxon>
        <taxon>Endopterygota</taxon>
        <taxon>Lepidoptera</taxon>
        <taxon>Glossata</taxon>
        <taxon>Ditrysia</taxon>
        <taxon>Noctuoidea</taxon>
        <taxon>Noctuidae</taxon>
        <taxon>Noctuinae</taxon>
        <taxon>Hadenini</taxon>
        <taxon>Mythimna</taxon>
    </lineage>
</organism>
<keyword evidence="1" id="KW-0479">Metal-binding</keyword>
<protein>
    <recommendedName>
        <fullName evidence="3">ZAD domain-containing protein</fullName>
    </recommendedName>
</protein>
<evidence type="ECO:0000256" key="1">
    <source>
        <dbReference type="PROSITE-ProRule" id="PRU01263"/>
    </source>
</evidence>
<feature type="binding site" evidence="1">
    <location>
        <position position="7"/>
    </location>
    <ligand>
        <name>Zn(2+)</name>
        <dbReference type="ChEBI" id="CHEBI:29105"/>
    </ligand>
</feature>
<dbReference type="SMART" id="SM00868">
    <property type="entry name" value="zf-AD"/>
    <property type="match status" value="1"/>
</dbReference>
<evidence type="ECO:0000313" key="4">
    <source>
        <dbReference type="EMBL" id="KAJ8706822.1"/>
    </source>
</evidence>
<feature type="region of interest" description="Disordered" evidence="2">
    <location>
        <begin position="181"/>
        <end position="220"/>
    </location>
</feature>
<evidence type="ECO:0000313" key="5">
    <source>
        <dbReference type="Proteomes" id="UP001231518"/>
    </source>
</evidence>
<feature type="compositionally biased region" description="Basic residues" evidence="2">
    <location>
        <begin position="203"/>
        <end position="213"/>
    </location>
</feature>
<keyword evidence="1" id="KW-0862">Zinc</keyword>